<organism evidence="3 4">
    <name type="scientific">Kingdonia uniflora</name>
    <dbReference type="NCBI Taxonomy" id="39325"/>
    <lineage>
        <taxon>Eukaryota</taxon>
        <taxon>Viridiplantae</taxon>
        <taxon>Streptophyta</taxon>
        <taxon>Embryophyta</taxon>
        <taxon>Tracheophyta</taxon>
        <taxon>Spermatophyta</taxon>
        <taxon>Magnoliopsida</taxon>
        <taxon>Ranunculales</taxon>
        <taxon>Circaeasteraceae</taxon>
        <taxon>Kingdonia</taxon>
    </lineage>
</organism>
<keyword evidence="2" id="KW-0862">Zinc</keyword>
<dbReference type="SUPFAM" id="SSF51735">
    <property type="entry name" value="NAD(P)-binding Rossmann-fold domains"/>
    <property type="match status" value="1"/>
</dbReference>
<protein>
    <submittedName>
        <fullName evidence="3">Uncharacterized protein</fullName>
    </submittedName>
</protein>
<evidence type="ECO:0000313" key="4">
    <source>
        <dbReference type="Proteomes" id="UP000541444"/>
    </source>
</evidence>
<name>A0A7J7MND9_9MAGN</name>
<dbReference type="Proteomes" id="UP000541444">
    <property type="component" value="Unassembled WGS sequence"/>
</dbReference>
<dbReference type="GO" id="GO:0005829">
    <property type="term" value="C:cytosol"/>
    <property type="evidence" value="ECO:0007669"/>
    <property type="project" value="TreeGrafter"/>
</dbReference>
<keyword evidence="1" id="KW-0479">Metal-binding</keyword>
<comment type="caution">
    <text evidence="3">The sequence shown here is derived from an EMBL/GenBank/DDBJ whole genome shotgun (WGS) entry which is preliminary data.</text>
</comment>
<dbReference type="AlphaFoldDB" id="A0A7J7MND9"/>
<evidence type="ECO:0000256" key="2">
    <source>
        <dbReference type="ARBA" id="ARBA00022833"/>
    </source>
</evidence>
<evidence type="ECO:0000313" key="3">
    <source>
        <dbReference type="EMBL" id="KAF6156459.1"/>
    </source>
</evidence>
<reference evidence="3 4" key="1">
    <citation type="journal article" date="2020" name="IScience">
        <title>Genome Sequencing of the Endangered Kingdonia uniflora (Circaeasteraceae, Ranunculales) Reveals Potential Mechanisms of Evolutionary Specialization.</title>
        <authorList>
            <person name="Sun Y."/>
            <person name="Deng T."/>
            <person name="Zhang A."/>
            <person name="Moore M.J."/>
            <person name="Landis J.B."/>
            <person name="Lin N."/>
            <person name="Zhang H."/>
            <person name="Zhang X."/>
            <person name="Huang J."/>
            <person name="Zhang X."/>
            <person name="Sun H."/>
            <person name="Wang H."/>
        </authorList>
    </citation>
    <scope>NUCLEOTIDE SEQUENCE [LARGE SCALE GENOMIC DNA]</scope>
    <source>
        <strain evidence="3">TB1705</strain>
        <tissue evidence="3">Leaf</tissue>
    </source>
</reference>
<dbReference type="OrthoDB" id="417550at2759"/>
<dbReference type="GO" id="GO:0004022">
    <property type="term" value="F:alcohol dehydrogenase (NAD+) activity"/>
    <property type="evidence" value="ECO:0007669"/>
    <property type="project" value="UniProtKB-EC"/>
</dbReference>
<dbReference type="GO" id="GO:0008270">
    <property type="term" value="F:zinc ion binding"/>
    <property type="evidence" value="ECO:0007669"/>
    <property type="project" value="TreeGrafter"/>
</dbReference>
<dbReference type="PANTHER" id="PTHR43880:SF26">
    <property type="entry name" value="ALCOHOL DEHYDROGENASE CLASS-P"/>
    <property type="match status" value="1"/>
</dbReference>
<dbReference type="InterPro" id="IPR036291">
    <property type="entry name" value="NAD(P)-bd_dom_sf"/>
</dbReference>
<accession>A0A7J7MND9</accession>
<dbReference type="EMBL" id="JACGCM010001332">
    <property type="protein sequence ID" value="KAF6156459.1"/>
    <property type="molecule type" value="Genomic_DNA"/>
</dbReference>
<dbReference type="GO" id="GO:0051903">
    <property type="term" value="F:S-(hydroxymethyl)glutathione dehydrogenase [NAD(P)+] activity"/>
    <property type="evidence" value="ECO:0007669"/>
    <property type="project" value="TreeGrafter"/>
</dbReference>
<keyword evidence="4" id="KW-1185">Reference proteome</keyword>
<dbReference type="GO" id="GO:0046294">
    <property type="term" value="P:formaldehyde catabolic process"/>
    <property type="evidence" value="ECO:0007669"/>
    <property type="project" value="TreeGrafter"/>
</dbReference>
<sequence>MSKNVNDQEFEELLRFYPIEVKQKSTVSLEHAHNVKACRVPISVSSMPFPMGSERSQTRMPSFPDIVVIVNTQDFVWVLSAVPKCEIKAEDDENLTDANDRWVKIICERKQGQLSNFTYTMGDLGGKSSFFVGLGVVGLAAAEGARVSGASRIICVDLNTNRFEGGSIAAMISAFECVHDGWGVAILVGVPNRDDAFKTFPMNILNERTLKSTFFGNNKPRSNIPRELEVEKFITHAVPFSEINKAFDLMLKVEGIRCIINMDG</sequence>
<dbReference type="Gene3D" id="3.90.180.10">
    <property type="entry name" value="Medium-chain alcohol dehydrogenases, catalytic domain"/>
    <property type="match status" value="1"/>
</dbReference>
<gene>
    <name evidence="3" type="ORF">GIB67_001502</name>
</gene>
<dbReference type="PANTHER" id="PTHR43880">
    <property type="entry name" value="ALCOHOL DEHYDROGENASE"/>
    <property type="match status" value="1"/>
</dbReference>
<proteinExistence type="predicted"/>
<evidence type="ECO:0000256" key="1">
    <source>
        <dbReference type="ARBA" id="ARBA00022723"/>
    </source>
</evidence>
<dbReference type="Gene3D" id="3.40.50.720">
    <property type="entry name" value="NAD(P)-binding Rossmann-like Domain"/>
    <property type="match status" value="2"/>
</dbReference>